<sequence length="270" mass="31761">MKYSVLLSVYKKEQPVFFQQSLDSIFNQTLLPDEIVLVKDGPLTDDLERIIANFSIRFSRLKVITLSTNQGLGKALNEGLSHCTFELVARMDTDDIAKRNRFEKQIDVFQKMPEVDVVGAWVDEFENNCNNVISTRRLPEHHKDIYKFAQMRNPINHPVVMFRKSAVLAAGGYRHFPLLEDYYLWVRMLNSGAKFYNIQESLLYFRFSTAMLERRGGWTYAVNELKFHCEMWKMHFISLGGLVKSTPIHFVIRLLPNYLRLVFYRKFLRD</sequence>
<dbReference type="PANTHER" id="PTHR43685">
    <property type="entry name" value="GLYCOSYLTRANSFERASE"/>
    <property type="match status" value="1"/>
</dbReference>
<protein>
    <submittedName>
        <fullName evidence="5">Glycosyltransferase</fullName>
    </submittedName>
</protein>
<keyword evidence="3 5" id="KW-0808">Transferase</keyword>
<gene>
    <name evidence="5" type="ORF">DXA27_08925</name>
</gene>
<evidence type="ECO:0000256" key="2">
    <source>
        <dbReference type="ARBA" id="ARBA00022676"/>
    </source>
</evidence>
<name>A0A413K0S9_BACFG</name>
<evidence type="ECO:0000313" key="6">
    <source>
        <dbReference type="Proteomes" id="UP000284614"/>
    </source>
</evidence>
<keyword evidence="2" id="KW-0328">Glycosyltransferase</keyword>
<comment type="similarity">
    <text evidence="1">Belongs to the glycosyltransferase 2 family.</text>
</comment>
<dbReference type="PANTHER" id="PTHR43685:SF5">
    <property type="entry name" value="GLYCOSYLTRANSFERASE EPSE-RELATED"/>
    <property type="match status" value="1"/>
</dbReference>
<evidence type="ECO:0000256" key="1">
    <source>
        <dbReference type="ARBA" id="ARBA00006739"/>
    </source>
</evidence>
<dbReference type="Pfam" id="PF00535">
    <property type="entry name" value="Glycos_transf_2"/>
    <property type="match status" value="1"/>
</dbReference>
<dbReference type="InterPro" id="IPR029044">
    <property type="entry name" value="Nucleotide-diphossugar_trans"/>
</dbReference>
<dbReference type="Proteomes" id="UP000284614">
    <property type="component" value="Unassembled WGS sequence"/>
</dbReference>
<dbReference type="Gene3D" id="3.90.550.10">
    <property type="entry name" value="Spore Coat Polysaccharide Biosynthesis Protein SpsA, Chain A"/>
    <property type="match status" value="1"/>
</dbReference>
<comment type="caution">
    <text evidence="5">The sequence shown here is derived from an EMBL/GenBank/DDBJ whole genome shotgun (WGS) entry which is preliminary data.</text>
</comment>
<feature type="domain" description="Glycosyltransferase 2-like" evidence="4">
    <location>
        <begin position="4"/>
        <end position="163"/>
    </location>
</feature>
<dbReference type="GO" id="GO:0016757">
    <property type="term" value="F:glycosyltransferase activity"/>
    <property type="evidence" value="ECO:0007669"/>
    <property type="project" value="UniProtKB-KW"/>
</dbReference>
<dbReference type="AlphaFoldDB" id="A0A413K0S9"/>
<evidence type="ECO:0000256" key="3">
    <source>
        <dbReference type="ARBA" id="ARBA00022679"/>
    </source>
</evidence>
<dbReference type="InterPro" id="IPR001173">
    <property type="entry name" value="Glyco_trans_2-like"/>
</dbReference>
<evidence type="ECO:0000313" key="5">
    <source>
        <dbReference type="EMBL" id="RGY69449.1"/>
    </source>
</evidence>
<dbReference type="InterPro" id="IPR050834">
    <property type="entry name" value="Glycosyltransf_2"/>
</dbReference>
<dbReference type="EMBL" id="QSDG01000006">
    <property type="protein sequence ID" value="RGY69449.1"/>
    <property type="molecule type" value="Genomic_DNA"/>
</dbReference>
<organism evidence="5 6">
    <name type="scientific">Bacteroides fragilis</name>
    <dbReference type="NCBI Taxonomy" id="817"/>
    <lineage>
        <taxon>Bacteria</taxon>
        <taxon>Pseudomonadati</taxon>
        <taxon>Bacteroidota</taxon>
        <taxon>Bacteroidia</taxon>
        <taxon>Bacteroidales</taxon>
        <taxon>Bacteroidaceae</taxon>
        <taxon>Bacteroides</taxon>
    </lineage>
</organism>
<dbReference type="RefSeq" id="WP_005820486.1">
    <property type="nucleotide sequence ID" value="NZ_CP036539.1"/>
</dbReference>
<proteinExistence type="inferred from homology"/>
<accession>A0A413K0S9</accession>
<dbReference type="CDD" id="cd04195">
    <property type="entry name" value="GT2_AmsE_like"/>
    <property type="match status" value="1"/>
</dbReference>
<reference evidence="5 6" key="1">
    <citation type="submission" date="2018-08" db="EMBL/GenBank/DDBJ databases">
        <title>A genome reference for cultivated species of the human gut microbiota.</title>
        <authorList>
            <person name="Zou Y."/>
            <person name="Xue W."/>
            <person name="Luo G."/>
        </authorList>
    </citation>
    <scope>NUCLEOTIDE SEQUENCE [LARGE SCALE GENOMIC DNA]</scope>
    <source>
        <strain evidence="5 6">OF01-1</strain>
    </source>
</reference>
<dbReference type="SUPFAM" id="SSF53448">
    <property type="entry name" value="Nucleotide-diphospho-sugar transferases"/>
    <property type="match status" value="1"/>
</dbReference>
<evidence type="ECO:0000259" key="4">
    <source>
        <dbReference type="Pfam" id="PF00535"/>
    </source>
</evidence>